<accession>A0A0C2RWJ2</accession>
<reference evidence="1 2" key="1">
    <citation type="submission" date="2014-04" db="EMBL/GenBank/DDBJ databases">
        <title>Evolutionary Origins and Diversification of the Mycorrhizal Mutualists.</title>
        <authorList>
            <consortium name="DOE Joint Genome Institute"/>
            <consortium name="Mycorrhizal Genomics Consortium"/>
            <person name="Kohler A."/>
            <person name="Kuo A."/>
            <person name="Nagy L.G."/>
            <person name="Floudas D."/>
            <person name="Copeland A."/>
            <person name="Barry K.W."/>
            <person name="Cichocki N."/>
            <person name="Veneault-Fourrey C."/>
            <person name="LaButti K."/>
            <person name="Lindquist E.A."/>
            <person name="Lipzen A."/>
            <person name="Lundell T."/>
            <person name="Morin E."/>
            <person name="Murat C."/>
            <person name="Riley R."/>
            <person name="Ohm R."/>
            <person name="Sun H."/>
            <person name="Tunlid A."/>
            <person name="Henrissat B."/>
            <person name="Grigoriev I.V."/>
            <person name="Hibbett D.S."/>
            <person name="Martin F."/>
        </authorList>
    </citation>
    <scope>NUCLEOTIDE SEQUENCE [LARGE SCALE GENOMIC DNA]</scope>
    <source>
        <strain evidence="1 2">Koide BX008</strain>
    </source>
</reference>
<dbReference type="STRING" id="946122.A0A0C2RWJ2"/>
<dbReference type="AlphaFoldDB" id="A0A0C2RWJ2"/>
<proteinExistence type="predicted"/>
<evidence type="ECO:0000313" key="1">
    <source>
        <dbReference type="EMBL" id="KIL54650.1"/>
    </source>
</evidence>
<dbReference type="InterPro" id="IPR041078">
    <property type="entry name" value="Plavaka"/>
</dbReference>
<organism evidence="1 2">
    <name type="scientific">Amanita muscaria (strain Koide BX008)</name>
    <dbReference type="NCBI Taxonomy" id="946122"/>
    <lineage>
        <taxon>Eukaryota</taxon>
        <taxon>Fungi</taxon>
        <taxon>Dikarya</taxon>
        <taxon>Basidiomycota</taxon>
        <taxon>Agaricomycotina</taxon>
        <taxon>Agaricomycetes</taxon>
        <taxon>Agaricomycetidae</taxon>
        <taxon>Agaricales</taxon>
        <taxon>Pluteineae</taxon>
        <taxon>Amanitaceae</taxon>
        <taxon>Amanita</taxon>
    </lineage>
</organism>
<protein>
    <submittedName>
        <fullName evidence="1">Uncharacterized protein</fullName>
    </submittedName>
</protein>
<dbReference type="Pfam" id="PF18759">
    <property type="entry name" value="Plavaka"/>
    <property type="match status" value="1"/>
</dbReference>
<dbReference type="HOGENOM" id="CLU_006344_1_0_1"/>
<dbReference type="EMBL" id="KN818672">
    <property type="protein sequence ID" value="KIL54650.1"/>
    <property type="molecule type" value="Genomic_DNA"/>
</dbReference>
<gene>
    <name evidence="1" type="ORF">M378DRAFT_92135</name>
</gene>
<dbReference type="InParanoid" id="A0A0C2RWJ2"/>
<dbReference type="Proteomes" id="UP000054549">
    <property type="component" value="Unassembled WGS sequence"/>
</dbReference>
<keyword evidence="2" id="KW-1185">Reference proteome</keyword>
<evidence type="ECO:0000313" key="2">
    <source>
        <dbReference type="Proteomes" id="UP000054549"/>
    </source>
</evidence>
<dbReference type="OrthoDB" id="3199698at2759"/>
<name>A0A0C2RWJ2_AMAMK</name>
<sequence length="880" mass="101110">MAEPEDLENVTYHPIMNGRPCNSAGAFLPDNTPPPPWEDPQPNDFSPFSDLEDFQMAELLYSRTKMPRRQISDLMQILARKFAKVGNPDTDPPFADCDELYAMIDSIEHGDIAWESFNVSYSGEVTTENDAPWKHDSYDVWFRDPLAVLKQQLSNREFSHDMDFAPKKVREKRTGKRRYQDFMSGNWAWRQADIRVAENPDNAGVTFCPVILGSDKTTVSIATGQNDYYPLYLSNGLIYNNIRRAHRQGVTLIAFLAIPKTDREHQNSDEFRAFRRHLFHGSLEQVLKPLIPAMEKPIVLHCADGHYRRVIFGLGPYIADYPEQVQLTCVVQGWCPRCTANNKDLDGERGRRTHEHAATARGAFIPDIVWKEYGIVDGITPFTAAFPHADIHELISPDILHQMIKGIFKDHLVTWVEDYINLVHPKREAVRILAEIDRRIATAPYFPGLRRFKQGRGFKQWTGKDSKALMKVYLPAIAGLVPPRMVQAIRYFQEFCYLVRRAVLDDDDIQKLDELLTLYHRAREVFKTEGVRPKGFNLPRHHSLTHYREQIVDFGAPNGLCSSITESKHRSAVKDPYRRSSRNEPLAEMLLINQRMEKLAATRINFAARGLLANSGFQEYRELPQRVRRELQRIQDEDDDGGGVDGNIIAEVVMARISVPKLPRRIDPLAHVLRLRGLRADISRFLYEIENPDRDKTIPLENVPIQECPEYTGRIFVYPSAIATYYAPSNLSGTGGMYRERIRSTRSWRNGPERYDCVYVEHDRDIAGFRGLLVAQVQLLFKIKYKRVFYPCALVTWFSAVGEEPCPDTGMWRVIPDFNADGLRTTTVIHLDSILRAAHLIGIAGIHHVPHHLKHTDSLFAFKAFYVNKFIDYHAHETIF</sequence>